<dbReference type="Gene3D" id="3.20.20.80">
    <property type="entry name" value="Glycosidases"/>
    <property type="match status" value="1"/>
</dbReference>
<dbReference type="GO" id="GO:0004348">
    <property type="term" value="F:glucosylceramidase activity"/>
    <property type="evidence" value="ECO:0007669"/>
    <property type="project" value="InterPro"/>
</dbReference>
<name>A0A4V1M5U7_9BACT</name>
<accession>A0A4V1M5U7</accession>
<dbReference type="InterPro" id="IPR001139">
    <property type="entry name" value="Glyco_hydro_30"/>
</dbReference>
<evidence type="ECO:0000259" key="5">
    <source>
        <dbReference type="Pfam" id="PF02055"/>
    </source>
</evidence>
<reference evidence="7 8" key="1">
    <citation type="submission" date="2019-01" db="EMBL/GenBank/DDBJ databases">
        <title>Cytophagaceae bacterium strain CAR-16.</title>
        <authorList>
            <person name="Chen W.-M."/>
        </authorList>
    </citation>
    <scope>NUCLEOTIDE SEQUENCE [LARGE SCALE GENOMIC DNA]</scope>
    <source>
        <strain evidence="7 8">CAR-16</strain>
    </source>
</reference>
<organism evidence="7 8">
    <name type="scientific">Aquirufa rosea</name>
    <dbReference type="NCBI Taxonomy" id="2509241"/>
    <lineage>
        <taxon>Bacteria</taxon>
        <taxon>Pseudomonadati</taxon>
        <taxon>Bacteroidota</taxon>
        <taxon>Cytophagia</taxon>
        <taxon>Cytophagales</taxon>
        <taxon>Flectobacillaceae</taxon>
        <taxon>Aquirufa</taxon>
    </lineage>
</organism>
<feature type="domain" description="Glycosyl hydrolase family 30 TIM-barrel" evidence="5">
    <location>
        <begin position="59"/>
        <end position="389"/>
    </location>
</feature>
<evidence type="ECO:0000256" key="1">
    <source>
        <dbReference type="ARBA" id="ARBA00005382"/>
    </source>
</evidence>
<dbReference type="OrthoDB" id="9806701at2"/>
<dbReference type="PANTHER" id="PTHR11069:SF23">
    <property type="entry name" value="LYSOSOMAL ACID GLUCOSYLCERAMIDASE"/>
    <property type="match status" value="1"/>
</dbReference>
<gene>
    <name evidence="7" type="ORF">ESB04_01680</name>
</gene>
<evidence type="ECO:0000313" key="7">
    <source>
        <dbReference type="EMBL" id="RXK52652.1"/>
    </source>
</evidence>
<comment type="caution">
    <text evidence="7">The sequence shown here is derived from an EMBL/GenBank/DDBJ whole genome shotgun (WGS) entry which is preliminary data.</text>
</comment>
<proteinExistence type="inferred from homology"/>
<keyword evidence="8" id="KW-1185">Reference proteome</keyword>
<dbReference type="Pfam" id="PF17189">
    <property type="entry name" value="Glyco_hydro_30C"/>
    <property type="match status" value="1"/>
</dbReference>
<dbReference type="InterPro" id="IPR033452">
    <property type="entry name" value="GH30_C"/>
</dbReference>
<dbReference type="GO" id="GO:0006680">
    <property type="term" value="P:glucosylceramide catabolic process"/>
    <property type="evidence" value="ECO:0007669"/>
    <property type="project" value="TreeGrafter"/>
</dbReference>
<dbReference type="InterPro" id="IPR017853">
    <property type="entry name" value="GH"/>
</dbReference>
<dbReference type="Pfam" id="PF02055">
    <property type="entry name" value="Glyco_hydro_30"/>
    <property type="match status" value="1"/>
</dbReference>
<evidence type="ECO:0000313" key="8">
    <source>
        <dbReference type="Proteomes" id="UP000289455"/>
    </source>
</evidence>
<dbReference type="Gene3D" id="2.60.40.1180">
    <property type="entry name" value="Golgi alpha-mannosidase II"/>
    <property type="match status" value="1"/>
</dbReference>
<dbReference type="InterPro" id="IPR013780">
    <property type="entry name" value="Glyco_hydro_b"/>
</dbReference>
<evidence type="ECO:0000256" key="2">
    <source>
        <dbReference type="ARBA" id="ARBA00022729"/>
    </source>
</evidence>
<comment type="similarity">
    <text evidence="1 4">Belongs to the glycosyl hydrolase 30 family.</text>
</comment>
<dbReference type="PANTHER" id="PTHR11069">
    <property type="entry name" value="GLUCOSYLCERAMIDASE"/>
    <property type="match status" value="1"/>
</dbReference>
<dbReference type="EMBL" id="SDHY01000001">
    <property type="protein sequence ID" value="RXK52652.1"/>
    <property type="molecule type" value="Genomic_DNA"/>
</dbReference>
<keyword evidence="2" id="KW-0732">Signal</keyword>
<dbReference type="AlphaFoldDB" id="A0A4V1M5U7"/>
<evidence type="ECO:0000256" key="4">
    <source>
        <dbReference type="RuleBase" id="RU361188"/>
    </source>
</evidence>
<dbReference type="GO" id="GO:0016020">
    <property type="term" value="C:membrane"/>
    <property type="evidence" value="ECO:0007669"/>
    <property type="project" value="GOC"/>
</dbReference>
<protein>
    <submittedName>
        <fullName evidence="7">Glucosylceramidase</fullName>
    </submittedName>
</protein>
<dbReference type="InterPro" id="IPR033453">
    <property type="entry name" value="Glyco_hydro_30_TIM-barrel"/>
</dbReference>
<evidence type="ECO:0000256" key="3">
    <source>
        <dbReference type="ARBA" id="ARBA00022801"/>
    </source>
</evidence>
<keyword evidence="4" id="KW-0326">Glycosidase</keyword>
<dbReference type="SUPFAM" id="SSF51445">
    <property type="entry name" value="(Trans)glycosidases"/>
    <property type="match status" value="1"/>
</dbReference>
<keyword evidence="3 4" id="KW-0378">Hydrolase</keyword>
<dbReference type="Proteomes" id="UP000289455">
    <property type="component" value="Unassembled WGS sequence"/>
</dbReference>
<evidence type="ECO:0000259" key="6">
    <source>
        <dbReference type="Pfam" id="PF17189"/>
    </source>
</evidence>
<feature type="domain" description="Glycosyl hydrolase family 30 beta sandwich" evidence="6">
    <location>
        <begin position="392"/>
        <end position="451"/>
    </location>
</feature>
<sequence>MLLVLFVSIRTYAQSIERWLSIPLKKQMFQAMPALSWEALSSSNSEDIEINPKDLDQTIDGFGYTLTGGSAHLIQSLATPIKKELLLELFGKSNNRLGLSIIRISIGASDLDEKVFSYNDLGPGETDLTLSRFSLEEDKKALIPLLKEILKINPEIKILATPWSPPVWMKDNHSSQGGQLLPKYYRVYARYFLKYIQEMKKQGITIYAVTPQNEPLHPGNNPSLYMPAEEQLIFIRDHLGPTFKNKGIKTKIICFDHNCDHPDYPIHILNDPKASQYIDGSAFHLYNGDISALAQVRTKHPNKNLYFTEQWTGAKGEFAGDFMWHIKNVVIGAMNQGSKTALEWNLANNRQLGPHTPGGCTECLGALTISDQIERNVAYYILAQASRFIPANSQRIKLKQVPGLAYVAVKRPDNKISLLVQNENKESKQLSIKYLHKAVKLDLPASSVSTFIFKL</sequence>